<comment type="subcellular location">
    <subcellularLocation>
        <location evidence="1">Cell membrane</location>
        <topology evidence="1">Multi-pass membrane protein</topology>
    </subcellularLocation>
</comment>
<dbReference type="OrthoDB" id="112053at2157"/>
<dbReference type="RefSeq" id="WP_087713972.1">
    <property type="nucleotide sequence ID" value="NZ_MWPH01000001.1"/>
</dbReference>
<evidence type="ECO:0000256" key="2">
    <source>
        <dbReference type="ARBA" id="ARBA00022475"/>
    </source>
</evidence>
<gene>
    <name evidence="7" type="ORF">B2G88_03420</name>
</gene>
<evidence type="ECO:0000313" key="7">
    <source>
        <dbReference type="EMBL" id="OVE85873.1"/>
    </source>
</evidence>
<dbReference type="PANTHER" id="PTHR30250:SF28">
    <property type="entry name" value="POLYSACCHARIDE BIOSYNTHESIS PROTEIN"/>
    <property type="match status" value="1"/>
</dbReference>
<feature type="transmembrane region" description="Helical" evidence="6">
    <location>
        <begin position="36"/>
        <end position="58"/>
    </location>
</feature>
<sequence length="480" mass="51617">MRLGQTSVIFFVSKIAGSAIGFLATIYFARTLGEEVLGFYALVLALVTWLTFIGSIGWTGAVTKRVSEGNEREEYVTAGTIIIGLLGLSVAIGVFLFREQVNAYVGQPVAEFLILIVLAVLFRSLWFSVLKGYHLVHIYAPLSTLKLGVRSTAQISLVLLGFGLTGLLVGYVLGGVFAVIVSIAILRFRPSLPTRDHFSSLFDYAKFSWLGSIRGRTFDQVDIIVLGFFVPAGPIGIYSVAWTLSEFLDMFGRAISNSLFPEMSEIAAQNDPQSVSGLVEDALAFGGLIITPGLVGGTLLADRLMAIYGDGFVAGQTVLPILIAALLIYTYNKQLLNTLNAIDRPDLAFRANGVFIVTNVVLNVVLIWQLGWVGAAIATAISAAVGLVVAYHYASSHVPFSLPVAEIARQWTAAIGMGAAVYALRKVGEPYWIADYNAAFVVALVAVGASIYFATLFVISSRFRTTVTNNLPSDVPFLPT</sequence>
<feature type="transmembrane region" description="Helical" evidence="6">
    <location>
        <begin position="351"/>
        <end position="368"/>
    </location>
</feature>
<evidence type="ECO:0000256" key="6">
    <source>
        <dbReference type="SAM" id="Phobius"/>
    </source>
</evidence>
<dbReference type="Pfam" id="PF01943">
    <property type="entry name" value="Polysacc_synt"/>
    <property type="match status" value="1"/>
</dbReference>
<evidence type="ECO:0000313" key="8">
    <source>
        <dbReference type="Proteomes" id="UP000196084"/>
    </source>
</evidence>
<keyword evidence="3 6" id="KW-0812">Transmembrane</keyword>
<name>A0A202EC83_9EURY</name>
<feature type="transmembrane region" description="Helical" evidence="6">
    <location>
        <begin position="153"/>
        <end position="186"/>
    </location>
</feature>
<dbReference type="InterPro" id="IPR002797">
    <property type="entry name" value="Polysacc_synth"/>
</dbReference>
<comment type="caution">
    <text evidence="7">The sequence shown here is derived from an EMBL/GenBank/DDBJ whole genome shotgun (WGS) entry which is preliminary data.</text>
</comment>
<dbReference type="InterPro" id="IPR050833">
    <property type="entry name" value="Poly_Biosynth_Transport"/>
</dbReference>
<accession>A0A202EC83</accession>
<keyword evidence="5 6" id="KW-0472">Membrane</keyword>
<dbReference type="Proteomes" id="UP000196084">
    <property type="component" value="Unassembled WGS sequence"/>
</dbReference>
<dbReference type="EMBL" id="MWPH01000001">
    <property type="protein sequence ID" value="OVE85873.1"/>
    <property type="molecule type" value="Genomic_DNA"/>
</dbReference>
<evidence type="ECO:0000256" key="3">
    <source>
        <dbReference type="ARBA" id="ARBA00022692"/>
    </source>
</evidence>
<feature type="transmembrane region" description="Helical" evidence="6">
    <location>
        <begin position="312"/>
        <end position="331"/>
    </location>
</feature>
<keyword evidence="2" id="KW-1003">Cell membrane</keyword>
<evidence type="ECO:0000256" key="1">
    <source>
        <dbReference type="ARBA" id="ARBA00004651"/>
    </source>
</evidence>
<proteinExistence type="predicted"/>
<dbReference type="GO" id="GO:0005886">
    <property type="term" value="C:plasma membrane"/>
    <property type="evidence" value="ECO:0007669"/>
    <property type="project" value="UniProtKB-SubCell"/>
</dbReference>
<feature type="transmembrane region" description="Helical" evidence="6">
    <location>
        <begin position="109"/>
        <end position="133"/>
    </location>
</feature>
<dbReference type="PANTHER" id="PTHR30250">
    <property type="entry name" value="PST FAMILY PREDICTED COLANIC ACID TRANSPORTER"/>
    <property type="match status" value="1"/>
</dbReference>
<keyword evidence="8" id="KW-1185">Reference proteome</keyword>
<protein>
    <submittedName>
        <fullName evidence="7">Transporter</fullName>
    </submittedName>
</protein>
<evidence type="ECO:0000256" key="5">
    <source>
        <dbReference type="ARBA" id="ARBA00023136"/>
    </source>
</evidence>
<feature type="transmembrane region" description="Helical" evidence="6">
    <location>
        <begin position="78"/>
        <end position="97"/>
    </location>
</feature>
<feature type="transmembrane region" description="Helical" evidence="6">
    <location>
        <begin position="438"/>
        <end position="459"/>
    </location>
</feature>
<dbReference type="AlphaFoldDB" id="A0A202EC83"/>
<reference evidence="7 8" key="1">
    <citation type="submission" date="2017-02" db="EMBL/GenBank/DDBJ databases">
        <title>Natronthermophilus aegyptiacus gen. nov.,sp. nov., an aerobic, extremely halophilic alkalithermophilic archaeon isolated from the athalassohaline Wadi An Natrun, Egypt.</title>
        <authorList>
            <person name="Zhao B."/>
        </authorList>
    </citation>
    <scope>NUCLEOTIDE SEQUENCE [LARGE SCALE GENOMIC DNA]</scope>
    <source>
        <strain evidence="7 8">CGMCC 1.3597</strain>
    </source>
</reference>
<feature type="transmembrane region" description="Helical" evidence="6">
    <location>
        <begin position="223"/>
        <end position="244"/>
    </location>
</feature>
<feature type="transmembrane region" description="Helical" evidence="6">
    <location>
        <begin position="375"/>
        <end position="394"/>
    </location>
</feature>
<feature type="transmembrane region" description="Helical" evidence="6">
    <location>
        <begin position="6"/>
        <end position="29"/>
    </location>
</feature>
<feature type="transmembrane region" description="Helical" evidence="6">
    <location>
        <begin position="282"/>
        <end position="300"/>
    </location>
</feature>
<evidence type="ECO:0000256" key="4">
    <source>
        <dbReference type="ARBA" id="ARBA00022989"/>
    </source>
</evidence>
<keyword evidence="4 6" id="KW-1133">Transmembrane helix</keyword>
<organism evidence="7 8">
    <name type="scientific">Natronolimnobius baerhuensis</name>
    <dbReference type="NCBI Taxonomy" id="253108"/>
    <lineage>
        <taxon>Archaea</taxon>
        <taxon>Methanobacteriati</taxon>
        <taxon>Methanobacteriota</taxon>
        <taxon>Stenosarchaea group</taxon>
        <taxon>Halobacteria</taxon>
        <taxon>Halobacteriales</taxon>
        <taxon>Natrialbaceae</taxon>
        <taxon>Natronolimnobius</taxon>
    </lineage>
</organism>